<organism evidence="3 4">
    <name type="scientific">Prorocentrum cordatum</name>
    <dbReference type="NCBI Taxonomy" id="2364126"/>
    <lineage>
        <taxon>Eukaryota</taxon>
        <taxon>Sar</taxon>
        <taxon>Alveolata</taxon>
        <taxon>Dinophyceae</taxon>
        <taxon>Prorocentrales</taxon>
        <taxon>Prorocentraceae</taxon>
        <taxon>Prorocentrum</taxon>
    </lineage>
</organism>
<evidence type="ECO:0000313" key="3">
    <source>
        <dbReference type="EMBL" id="CAK0891457.1"/>
    </source>
</evidence>
<feature type="non-terminal residue" evidence="3">
    <location>
        <position position="1"/>
    </location>
</feature>
<dbReference type="Proteomes" id="UP001189429">
    <property type="component" value="Unassembled WGS sequence"/>
</dbReference>
<dbReference type="SMART" id="SM00454">
    <property type="entry name" value="SAM"/>
    <property type="match status" value="1"/>
</dbReference>
<sequence length="204" mass="21922">GGLAAGGRASANLQANLRKQSTEAAEVEAFLTGLSLERYVGLFMEHGFDCMDVVKDMEESHMRDIGMAPGHVIKLRKKIAETAPGERRRVNFGATEEAPAAEVPLKSSLKAPARQSTTTAACTESLAQGAFDEDESAASFQEALRAWREGTEPRPGPGGRAEEAPAVKAAAAGTSFWASMGGGEMDRVRARRLHPRRHHRRLPS</sequence>
<feature type="domain" description="SAM" evidence="2">
    <location>
        <begin position="19"/>
        <end position="85"/>
    </location>
</feature>
<keyword evidence="4" id="KW-1185">Reference proteome</keyword>
<evidence type="ECO:0000313" key="4">
    <source>
        <dbReference type="Proteomes" id="UP001189429"/>
    </source>
</evidence>
<accession>A0ABN9WX34</accession>
<dbReference type="InterPro" id="IPR001660">
    <property type="entry name" value="SAM"/>
</dbReference>
<proteinExistence type="predicted"/>
<dbReference type="SUPFAM" id="SSF47769">
    <property type="entry name" value="SAM/Pointed domain"/>
    <property type="match status" value="1"/>
</dbReference>
<feature type="non-terminal residue" evidence="3">
    <location>
        <position position="204"/>
    </location>
</feature>
<reference evidence="3" key="1">
    <citation type="submission" date="2023-10" db="EMBL/GenBank/DDBJ databases">
        <authorList>
            <person name="Chen Y."/>
            <person name="Shah S."/>
            <person name="Dougan E. K."/>
            <person name="Thang M."/>
            <person name="Chan C."/>
        </authorList>
    </citation>
    <scope>NUCLEOTIDE SEQUENCE [LARGE SCALE GENOMIC DNA]</scope>
</reference>
<feature type="region of interest" description="Disordered" evidence="1">
    <location>
        <begin position="178"/>
        <end position="204"/>
    </location>
</feature>
<gene>
    <name evidence="3" type="ORF">PCOR1329_LOCUS71404</name>
</gene>
<dbReference type="Pfam" id="PF07647">
    <property type="entry name" value="SAM_2"/>
    <property type="match status" value="1"/>
</dbReference>
<dbReference type="EMBL" id="CAUYUJ010019479">
    <property type="protein sequence ID" value="CAK0891457.1"/>
    <property type="molecule type" value="Genomic_DNA"/>
</dbReference>
<dbReference type="InterPro" id="IPR013761">
    <property type="entry name" value="SAM/pointed_sf"/>
</dbReference>
<evidence type="ECO:0000259" key="2">
    <source>
        <dbReference type="SMART" id="SM00454"/>
    </source>
</evidence>
<name>A0ABN9WX34_9DINO</name>
<comment type="caution">
    <text evidence="3">The sequence shown here is derived from an EMBL/GenBank/DDBJ whole genome shotgun (WGS) entry which is preliminary data.</text>
</comment>
<dbReference type="Gene3D" id="1.10.150.50">
    <property type="entry name" value="Transcription Factor, Ets-1"/>
    <property type="match status" value="1"/>
</dbReference>
<feature type="compositionally biased region" description="Basic residues" evidence="1">
    <location>
        <begin position="189"/>
        <end position="204"/>
    </location>
</feature>
<protein>
    <recommendedName>
        <fullName evidence="2">SAM domain-containing protein</fullName>
    </recommendedName>
</protein>
<evidence type="ECO:0000256" key="1">
    <source>
        <dbReference type="SAM" id="MobiDB-lite"/>
    </source>
</evidence>